<feature type="domain" description="PAC" evidence="9">
    <location>
        <begin position="211"/>
        <end position="263"/>
    </location>
</feature>
<dbReference type="PANTHER" id="PTHR24421">
    <property type="entry name" value="NITRATE/NITRITE SENSOR PROTEIN NARX-RELATED"/>
    <property type="match status" value="1"/>
</dbReference>
<keyword evidence="4" id="KW-0597">Phosphoprotein</keyword>
<evidence type="ECO:0000256" key="1">
    <source>
        <dbReference type="ARBA" id="ARBA00022679"/>
    </source>
</evidence>
<dbReference type="PROSITE" id="PS50113">
    <property type="entry name" value="PAC"/>
    <property type="match status" value="1"/>
</dbReference>
<dbReference type="Gene3D" id="3.30.565.10">
    <property type="entry name" value="Histidine kinase-like ATPase, C-terminal domain"/>
    <property type="match status" value="1"/>
</dbReference>
<feature type="domain" description="Response regulatory" evidence="7">
    <location>
        <begin position="5"/>
        <end position="120"/>
    </location>
</feature>
<dbReference type="RefSeq" id="WP_165105503.1">
    <property type="nucleotide sequence ID" value="NZ_JAAKYA010000012.1"/>
</dbReference>
<dbReference type="PROSITE" id="PS50112">
    <property type="entry name" value="PAS"/>
    <property type="match status" value="1"/>
</dbReference>
<keyword evidence="2" id="KW-0418">Kinase</keyword>
<dbReference type="PANTHER" id="PTHR24421:SF59">
    <property type="entry name" value="OXYGEN SENSOR HISTIDINE KINASE NREB"/>
    <property type="match status" value="1"/>
</dbReference>
<dbReference type="GO" id="GO:0016020">
    <property type="term" value="C:membrane"/>
    <property type="evidence" value="ECO:0007669"/>
    <property type="project" value="InterPro"/>
</dbReference>
<keyword evidence="1" id="KW-0808">Transferase</keyword>
<dbReference type="Gene3D" id="3.30.450.20">
    <property type="entry name" value="PAS domain"/>
    <property type="match status" value="1"/>
</dbReference>
<name>A0A6M1RN72_9BACT</name>
<dbReference type="SUPFAM" id="SSF55785">
    <property type="entry name" value="PYP-like sensor domain (PAS domain)"/>
    <property type="match status" value="1"/>
</dbReference>
<evidence type="ECO:0000256" key="2">
    <source>
        <dbReference type="ARBA" id="ARBA00022777"/>
    </source>
</evidence>
<dbReference type="CDD" id="cd17534">
    <property type="entry name" value="REC_DC-like"/>
    <property type="match status" value="1"/>
</dbReference>
<keyword evidence="3" id="KW-0902">Two-component regulatory system</keyword>
<dbReference type="Gene3D" id="1.20.5.1930">
    <property type="match status" value="1"/>
</dbReference>
<dbReference type="CDD" id="cd00130">
    <property type="entry name" value="PAS"/>
    <property type="match status" value="1"/>
</dbReference>
<proteinExistence type="predicted"/>
<evidence type="ECO:0000313" key="10">
    <source>
        <dbReference type="EMBL" id="NGO38165.1"/>
    </source>
</evidence>
<dbReference type="InterPro" id="IPR011006">
    <property type="entry name" value="CheY-like_superfamily"/>
</dbReference>
<keyword evidence="5" id="KW-0175">Coiled coil</keyword>
<dbReference type="SUPFAM" id="SSF55874">
    <property type="entry name" value="ATPase domain of HSP90 chaperone/DNA topoisomerase II/histidine kinase"/>
    <property type="match status" value="1"/>
</dbReference>
<evidence type="ECO:0000256" key="4">
    <source>
        <dbReference type="PROSITE-ProRule" id="PRU00169"/>
    </source>
</evidence>
<dbReference type="Pfam" id="PF07730">
    <property type="entry name" value="HisKA_3"/>
    <property type="match status" value="1"/>
</dbReference>
<comment type="caution">
    <text evidence="10">The sequence shown here is derived from an EMBL/GenBank/DDBJ whole genome shotgun (WGS) entry which is preliminary data.</text>
</comment>
<dbReference type="Pfam" id="PF13426">
    <property type="entry name" value="PAS_9"/>
    <property type="match status" value="1"/>
</dbReference>
<dbReference type="GO" id="GO:0000155">
    <property type="term" value="F:phosphorelay sensor kinase activity"/>
    <property type="evidence" value="ECO:0007669"/>
    <property type="project" value="InterPro"/>
</dbReference>
<dbReference type="GO" id="GO:0046983">
    <property type="term" value="F:protein dimerization activity"/>
    <property type="evidence" value="ECO:0007669"/>
    <property type="project" value="InterPro"/>
</dbReference>
<organism evidence="10 11">
    <name type="scientific">Limisphaera ngatamarikiensis</name>
    <dbReference type="NCBI Taxonomy" id="1324935"/>
    <lineage>
        <taxon>Bacteria</taxon>
        <taxon>Pseudomonadati</taxon>
        <taxon>Verrucomicrobiota</taxon>
        <taxon>Verrucomicrobiia</taxon>
        <taxon>Limisphaerales</taxon>
        <taxon>Limisphaeraceae</taxon>
        <taxon>Limisphaera</taxon>
    </lineage>
</organism>
<dbReference type="Pfam" id="PF00072">
    <property type="entry name" value="Response_reg"/>
    <property type="match status" value="1"/>
</dbReference>
<feature type="domain" description="Histidine kinase" evidence="6">
    <location>
        <begin position="289"/>
        <end position="482"/>
    </location>
</feature>
<dbReference type="InterPro" id="IPR003594">
    <property type="entry name" value="HATPase_dom"/>
</dbReference>
<dbReference type="InterPro" id="IPR000014">
    <property type="entry name" value="PAS"/>
</dbReference>
<dbReference type="SMART" id="SM00387">
    <property type="entry name" value="HATPase_c"/>
    <property type="match status" value="1"/>
</dbReference>
<protein>
    <submittedName>
        <fullName evidence="10">Response regulator</fullName>
    </submittedName>
</protein>
<dbReference type="EMBL" id="JAAKYA010000012">
    <property type="protein sequence ID" value="NGO38165.1"/>
    <property type="molecule type" value="Genomic_DNA"/>
</dbReference>
<dbReference type="InterPro" id="IPR000700">
    <property type="entry name" value="PAS-assoc_C"/>
</dbReference>
<reference evidence="10 11" key="1">
    <citation type="submission" date="2020-02" db="EMBL/GenBank/DDBJ databases">
        <title>Draft genome sequence of Limisphaera ngatamarikiensis NGM72.4T, a thermophilic Verrucomicrobia grouped in subdivision 3.</title>
        <authorList>
            <person name="Carere C.R."/>
            <person name="Steen J."/>
            <person name="Hugenholtz P."/>
            <person name="Stott M.B."/>
        </authorList>
    </citation>
    <scope>NUCLEOTIDE SEQUENCE [LARGE SCALE GENOMIC DNA]</scope>
    <source>
        <strain evidence="10 11">NGM72.4</strain>
    </source>
</reference>
<dbReference type="NCBIfam" id="TIGR00229">
    <property type="entry name" value="sensory_box"/>
    <property type="match status" value="1"/>
</dbReference>
<gene>
    <name evidence="10" type="ORF">G4L39_01980</name>
</gene>
<evidence type="ECO:0000259" key="9">
    <source>
        <dbReference type="PROSITE" id="PS50113"/>
    </source>
</evidence>
<dbReference type="Pfam" id="PF02518">
    <property type="entry name" value="HATPase_c"/>
    <property type="match status" value="1"/>
</dbReference>
<dbReference type="SMART" id="SM00091">
    <property type="entry name" value="PAS"/>
    <property type="match status" value="1"/>
</dbReference>
<dbReference type="InterPro" id="IPR035965">
    <property type="entry name" value="PAS-like_dom_sf"/>
</dbReference>
<dbReference type="InterPro" id="IPR005467">
    <property type="entry name" value="His_kinase_dom"/>
</dbReference>
<dbReference type="SUPFAM" id="SSF52172">
    <property type="entry name" value="CheY-like"/>
    <property type="match status" value="1"/>
</dbReference>
<dbReference type="PROSITE" id="PS50109">
    <property type="entry name" value="HIS_KIN"/>
    <property type="match status" value="1"/>
</dbReference>
<dbReference type="SMART" id="SM00448">
    <property type="entry name" value="REC"/>
    <property type="match status" value="1"/>
</dbReference>
<dbReference type="InterPro" id="IPR011712">
    <property type="entry name" value="Sig_transdc_His_kin_sub3_dim/P"/>
</dbReference>
<evidence type="ECO:0000259" key="8">
    <source>
        <dbReference type="PROSITE" id="PS50112"/>
    </source>
</evidence>
<evidence type="ECO:0000259" key="7">
    <source>
        <dbReference type="PROSITE" id="PS50110"/>
    </source>
</evidence>
<dbReference type="InterPro" id="IPR036890">
    <property type="entry name" value="HATPase_C_sf"/>
</dbReference>
<dbReference type="Proteomes" id="UP000477311">
    <property type="component" value="Unassembled WGS sequence"/>
</dbReference>
<feature type="domain" description="PAS" evidence="8">
    <location>
        <begin position="132"/>
        <end position="177"/>
    </location>
</feature>
<feature type="coiled-coil region" evidence="5">
    <location>
        <begin position="254"/>
        <end position="285"/>
    </location>
</feature>
<dbReference type="AlphaFoldDB" id="A0A6M1RN72"/>
<dbReference type="PROSITE" id="PS50110">
    <property type="entry name" value="RESPONSE_REGULATORY"/>
    <property type="match status" value="1"/>
</dbReference>
<accession>A0A6M1RN72</accession>
<dbReference type="InterPro" id="IPR050482">
    <property type="entry name" value="Sensor_HK_TwoCompSys"/>
</dbReference>
<evidence type="ECO:0000256" key="3">
    <source>
        <dbReference type="ARBA" id="ARBA00023012"/>
    </source>
</evidence>
<dbReference type="CDD" id="cd16917">
    <property type="entry name" value="HATPase_UhpB-NarQ-NarX-like"/>
    <property type="match status" value="1"/>
</dbReference>
<evidence type="ECO:0000256" key="5">
    <source>
        <dbReference type="SAM" id="Coils"/>
    </source>
</evidence>
<feature type="modified residue" description="4-aspartylphosphate" evidence="4">
    <location>
        <position position="55"/>
    </location>
</feature>
<keyword evidence="11" id="KW-1185">Reference proteome</keyword>
<dbReference type="InterPro" id="IPR001789">
    <property type="entry name" value="Sig_transdc_resp-reg_receiver"/>
</dbReference>
<dbReference type="Gene3D" id="3.40.50.2300">
    <property type="match status" value="1"/>
</dbReference>
<evidence type="ECO:0000259" key="6">
    <source>
        <dbReference type="PROSITE" id="PS50109"/>
    </source>
</evidence>
<sequence>MEPRRLLIVEDEAPVAQLLASAVRRLGYAVVGITDSAAEGFRIAAETRPDLAVLDIELHGRTEGIDLARRLREELDIPSIFLTGRSDEQTLEEVHRSGSFGYLLKPFHPQELKACMELALQRHARESHLVRLEQALTAAVRCAADGVILVGPADEVLYLNPAAERLTGWTTPEIRGQPLSTVFRARSVGPESDTSFLDQQTAGHASARPAPAREILLFTRNDQTVPVEVTEAPLQDEVHGRFGSVLVFRDITERKRYQNMLRESRQRLRALARNLETSREDERARIAREIHDELGQMLTKLKMDLAALLRKAAAIPDPACEIKLREMMQLVDQSVQTVRRISSELRPGLLDTLGLAAALEWEAQQFQTRTGIRCQVRLGPHLPHLDRGVATALFRIAQEALTNVARHAQASQVELSLQTDGSALRLTVTDNGRGASREALQRPGCFGILGMRERVHALGGEFLIESQPGHGTHILARVPCQPESDVPRP</sequence>
<evidence type="ECO:0000313" key="11">
    <source>
        <dbReference type="Proteomes" id="UP000477311"/>
    </source>
</evidence>